<dbReference type="Proteomes" id="UP000828251">
    <property type="component" value="Unassembled WGS sequence"/>
</dbReference>
<dbReference type="AlphaFoldDB" id="A0A9D3VTR2"/>
<sequence>MHQFTNIDIGFDVMNPFGTKWEESQKKRKEYDNLLFPLKLEPTTLTPIEEANDD</sequence>
<reference evidence="1 2" key="1">
    <citation type="journal article" date="2021" name="Plant Biotechnol. J.">
        <title>Multi-omics assisted identification of the key and species-specific regulatory components of drought-tolerant mechanisms in Gossypium stocksii.</title>
        <authorList>
            <person name="Yu D."/>
            <person name="Ke L."/>
            <person name="Zhang D."/>
            <person name="Wu Y."/>
            <person name="Sun Y."/>
            <person name="Mei J."/>
            <person name="Sun J."/>
            <person name="Sun Y."/>
        </authorList>
    </citation>
    <scope>NUCLEOTIDE SEQUENCE [LARGE SCALE GENOMIC DNA]</scope>
    <source>
        <strain evidence="2">cv. E1</strain>
        <tissue evidence="1">Leaf</tissue>
    </source>
</reference>
<accession>A0A9D3VTR2</accession>
<evidence type="ECO:0000313" key="2">
    <source>
        <dbReference type="Proteomes" id="UP000828251"/>
    </source>
</evidence>
<comment type="caution">
    <text evidence="1">The sequence shown here is derived from an EMBL/GenBank/DDBJ whole genome shotgun (WGS) entry which is preliminary data.</text>
</comment>
<protein>
    <submittedName>
        <fullName evidence="1">Uncharacterized protein</fullName>
    </submittedName>
</protein>
<name>A0A9D3VTR2_9ROSI</name>
<proteinExistence type="predicted"/>
<dbReference type="EMBL" id="JAIQCV010000005">
    <property type="protein sequence ID" value="KAH1097137.1"/>
    <property type="molecule type" value="Genomic_DNA"/>
</dbReference>
<keyword evidence="2" id="KW-1185">Reference proteome</keyword>
<evidence type="ECO:0000313" key="1">
    <source>
        <dbReference type="EMBL" id="KAH1097137.1"/>
    </source>
</evidence>
<gene>
    <name evidence="1" type="ORF">J1N35_014058</name>
</gene>
<organism evidence="1 2">
    <name type="scientific">Gossypium stocksii</name>
    <dbReference type="NCBI Taxonomy" id="47602"/>
    <lineage>
        <taxon>Eukaryota</taxon>
        <taxon>Viridiplantae</taxon>
        <taxon>Streptophyta</taxon>
        <taxon>Embryophyta</taxon>
        <taxon>Tracheophyta</taxon>
        <taxon>Spermatophyta</taxon>
        <taxon>Magnoliopsida</taxon>
        <taxon>eudicotyledons</taxon>
        <taxon>Gunneridae</taxon>
        <taxon>Pentapetalae</taxon>
        <taxon>rosids</taxon>
        <taxon>malvids</taxon>
        <taxon>Malvales</taxon>
        <taxon>Malvaceae</taxon>
        <taxon>Malvoideae</taxon>
        <taxon>Gossypium</taxon>
    </lineage>
</organism>